<evidence type="ECO:0000256" key="3">
    <source>
        <dbReference type="ARBA" id="ARBA00023237"/>
    </source>
</evidence>
<evidence type="ECO:0000256" key="1">
    <source>
        <dbReference type="ARBA" id="ARBA00004442"/>
    </source>
</evidence>
<dbReference type="InterPro" id="IPR039567">
    <property type="entry name" value="Gly-zipper"/>
</dbReference>
<dbReference type="Pfam" id="PF13488">
    <property type="entry name" value="Gly-zipper_Omp"/>
    <property type="match status" value="1"/>
</dbReference>
<keyword evidence="2 4" id="KW-0472">Membrane</keyword>
<evidence type="ECO:0000259" key="6">
    <source>
        <dbReference type="PROSITE" id="PS51123"/>
    </source>
</evidence>
<dbReference type="Proteomes" id="UP000467322">
    <property type="component" value="Unassembled WGS sequence"/>
</dbReference>
<evidence type="ECO:0000313" key="8">
    <source>
        <dbReference type="Proteomes" id="UP000467322"/>
    </source>
</evidence>
<keyword evidence="8" id="KW-1185">Reference proteome</keyword>
<keyword evidence="5" id="KW-0732">Signal</keyword>
<dbReference type="InterPro" id="IPR036737">
    <property type="entry name" value="OmpA-like_sf"/>
</dbReference>
<dbReference type="PROSITE" id="PS51123">
    <property type="entry name" value="OMPA_2"/>
    <property type="match status" value="1"/>
</dbReference>
<dbReference type="PROSITE" id="PS51257">
    <property type="entry name" value="PROKAR_LIPOPROTEIN"/>
    <property type="match status" value="1"/>
</dbReference>
<reference evidence="7 8" key="1">
    <citation type="submission" date="2019-12" db="EMBL/GenBank/DDBJ databases">
        <title>Maritimibacter sp. nov. sp. isolated from sea sand.</title>
        <authorList>
            <person name="Kim J."/>
            <person name="Jeong S.E."/>
            <person name="Jung H.S."/>
            <person name="Jeon C.O."/>
        </authorList>
    </citation>
    <scope>NUCLEOTIDE SEQUENCE [LARGE SCALE GENOMIC DNA]</scope>
    <source>
        <strain evidence="7 8">DP07</strain>
    </source>
</reference>
<dbReference type="GO" id="GO:0009279">
    <property type="term" value="C:cell outer membrane"/>
    <property type="evidence" value="ECO:0007669"/>
    <property type="project" value="UniProtKB-SubCell"/>
</dbReference>
<dbReference type="Pfam" id="PF00691">
    <property type="entry name" value="OmpA"/>
    <property type="match status" value="1"/>
</dbReference>
<feature type="chain" id="PRO_5032597348" evidence="5">
    <location>
        <begin position="20"/>
        <end position="211"/>
    </location>
</feature>
<comment type="subcellular location">
    <subcellularLocation>
        <location evidence="1">Cell outer membrane</location>
    </subcellularLocation>
</comment>
<evidence type="ECO:0000256" key="4">
    <source>
        <dbReference type="PROSITE-ProRule" id="PRU00473"/>
    </source>
</evidence>
<dbReference type="PROSITE" id="PS01068">
    <property type="entry name" value="OMPA_1"/>
    <property type="match status" value="1"/>
</dbReference>
<dbReference type="InterPro" id="IPR006664">
    <property type="entry name" value="OMP_bac"/>
</dbReference>
<dbReference type="PANTHER" id="PTHR30329">
    <property type="entry name" value="STATOR ELEMENT OF FLAGELLAR MOTOR COMPLEX"/>
    <property type="match status" value="1"/>
</dbReference>
<gene>
    <name evidence="7" type="ORF">GQE99_04905</name>
</gene>
<proteinExistence type="predicted"/>
<dbReference type="InterPro" id="IPR006665">
    <property type="entry name" value="OmpA-like"/>
</dbReference>
<evidence type="ECO:0000256" key="5">
    <source>
        <dbReference type="SAM" id="SignalP"/>
    </source>
</evidence>
<protein>
    <submittedName>
        <fullName evidence="7">OmpA family protein</fullName>
    </submittedName>
</protein>
<dbReference type="InterPro" id="IPR050330">
    <property type="entry name" value="Bact_OuterMem_StrucFunc"/>
</dbReference>
<evidence type="ECO:0000313" key="7">
    <source>
        <dbReference type="EMBL" id="MZR12351.1"/>
    </source>
</evidence>
<dbReference type="InterPro" id="IPR006690">
    <property type="entry name" value="OMPA-like_CS"/>
</dbReference>
<dbReference type="PANTHER" id="PTHR30329:SF21">
    <property type="entry name" value="LIPOPROTEIN YIAD-RELATED"/>
    <property type="match status" value="1"/>
</dbReference>
<dbReference type="RefSeq" id="WP_161350479.1">
    <property type="nucleotide sequence ID" value="NZ_WTUX01000010.1"/>
</dbReference>
<organism evidence="7 8">
    <name type="scientific">Maritimibacter harenae</name>
    <dbReference type="NCBI Taxonomy" id="2606218"/>
    <lineage>
        <taxon>Bacteria</taxon>
        <taxon>Pseudomonadati</taxon>
        <taxon>Pseudomonadota</taxon>
        <taxon>Alphaproteobacteria</taxon>
        <taxon>Rhodobacterales</taxon>
        <taxon>Roseobacteraceae</taxon>
        <taxon>Maritimibacter</taxon>
    </lineage>
</organism>
<evidence type="ECO:0000256" key="2">
    <source>
        <dbReference type="ARBA" id="ARBA00023136"/>
    </source>
</evidence>
<accession>A0A845M7Y7</accession>
<sequence length="211" mass="21522">MKILKPALALPLVSALALAGCETMGQREATGAATGAALGGLFGAAIPGNRAATATVGAVGGAIVGGMVGNQLDKQAGDLRSSFNNSRIQVVNTGSMLKVIMPQGILFATDSAEVSASLYPDLRALAENLREYPNSTVKVVGHTDNTGSASYNLQLSQRRAQAVQSVIQANGVGAARLTAIGKGDSEPVASNLTAEGRQQNRRVEVLIIPNG</sequence>
<feature type="signal peptide" evidence="5">
    <location>
        <begin position="1"/>
        <end position="19"/>
    </location>
</feature>
<name>A0A845M7Y7_9RHOB</name>
<dbReference type="Gene3D" id="3.30.1330.60">
    <property type="entry name" value="OmpA-like domain"/>
    <property type="match status" value="1"/>
</dbReference>
<keyword evidence="3" id="KW-0998">Cell outer membrane</keyword>
<dbReference type="SUPFAM" id="SSF103088">
    <property type="entry name" value="OmpA-like"/>
    <property type="match status" value="1"/>
</dbReference>
<dbReference type="EMBL" id="WTUX01000010">
    <property type="protein sequence ID" value="MZR12351.1"/>
    <property type="molecule type" value="Genomic_DNA"/>
</dbReference>
<feature type="domain" description="OmpA-like" evidence="6">
    <location>
        <begin position="94"/>
        <end position="211"/>
    </location>
</feature>
<comment type="caution">
    <text evidence="7">The sequence shown here is derived from an EMBL/GenBank/DDBJ whole genome shotgun (WGS) entry which is preliminary data.</text>
</comment>
<dbReference type="AlphaFoldDB" id="A0A845M7Y7"/>
<dbReference type="CDD" id="cd07185">
    <property type="entry name" value="OmpA_C-like"/>
    <property type="match status" value="1"/>
</dbReference>
<dbReference type="PRINTS" id="PR01021">
    <property type="entry name" value="OMPADOMAIN"/>
</dbReference>